<dbReference type="EC" id="1.3.1.106" evidence="5"/>
<sequence>MPCRARRTPPDTTPKRPGRGRCASVGAETAAPAAQLGPHPREGAGLVHVLILGGTAEARRLAELLAADALPGLRVTTSLAGRVTTPRLPPGEVRVGGFGGAGGLAAWLVEHTVDALVDATHPFAATISRNAATAAAEAAVPLLALRRPGWVPTAGDHWHEAGCLTEAAALLPSLGRRVFLTTGRLGLAAFAGLDDLWFLVRSVDAPGTPAPPRMEVLLDRGPFTLAGERELLRRHRIDVVVTKDSGGAATAPKLAAARAAGLPVVVVRRPPVPAGVPVVTGPEQALERLRAAADPRARRDAC</sequence>
<dbReference type="NCBIfam" id="NF005968">
    <property type="entry name" value="PRK08057.1-2"/>
    <property type="match status" value="1"/>
</dbReference>
<protein>
    <submittedName>
        <fullName evidence="5">Precorrin-6A/cobalt-precorrin-6A reductase</fullName>
        <ecNumber evidence="5">1.3.1.106</ecNumber>
        <ecNumber evidence="5">1.3.1.54</ecNumber>
    </submittedName>
</protein>
<evidence type="ECO:0000256" key="1">
    <source>
        <dbReference type="ARBA" id="ARBA00004953"/>
    </source>
</evidence>
<dbReference type="PANTHER" id="PTHR36925">
    <property type="entry name" value="COBALT-PRECORRIN-6A REDUCTASE"/>
    <property type="match status" value="1"/>
</dbReference>
<evidence type="ECO:0000256" key="2">
    <source>
        <dbReference type="ARBA" id="ARBA00022573"/>
    </source>
</evidence>
<reference evidence="5 6" key="1">
    <citation type="submission" date="2023-07" db="EMBL/GenBank/DDBJ databases">
        <title>Comparative genomics of wheat-associated soil bacteria to identify genetic determinants of phenazine resistance.</title>
        <authorList>
            <person name="Mouncey N."/>
        </authorList>
    </citation>
    <scope>NUCLEOTIDE SEQUENCE [LARGE SCALE GENOMIC DNA]</scope>
    <source>
        <strain evidence="5 6">B2I6</strain>
    </source>
</reference>
<comment type="caution">
    <text evidence="5">The sequence shown here is derived from an EMBL/GenBank/DDBJ whole genome shotgun (WGS) entry which is preliminary data.</text>
</comment>
<gene>
    <name evidence="5" type="ORF">QF030_006446</name>
</gene>
<accession>A0ABU0NYN6</accession>
<dbReference type="PANTHER" id="PTHR36925:SF1">
    <property type="entry name" value="COBALT-PRECORRIN-6A REDUCTASE"/>
    <property type="match status" value="1"/>
</dbReference>
<dbReference type="PROSITE" id="PS51014">
    <property type="entry name" value="COBK_CBIJ"/>
    <property type="match status" value="1"/>
</dbReference>
<feature type="region of interest" description="Disordered" evidence="4">
    <location>
        <begin position="1"/>
        <end position="39"/>
    </location>
</feature>
<keyword evidence="3 5" id="KW-0560">Oxidoreductase</keyword>
<dbReference type="EC" id="1.3.1.54" evidence="5"/>
<comment type="pathway">
    <text evidence="1">Cofactor biosynthesis; adenosylcobalamin biosynthesis.</text>
</comment>
<dbReference type="Proteomes" id="UP001230654">
    <property type="component" value="Unassembled WGS sequence"/>
</dbReference>
<evidence type="ECO:0000256" key="4">
    <source>
        <dbReference type="SAM" id="MobiDB-lite"/>
    </source>
</evidence>
<dbReference type="NCBIfam" id="TIGR00715">
    <property type="entry name" value="precor6x_red"/>
    <property type="match status" value="1"/>
</dbReference>
<dbReference type="EMBL" id="JAUSWV010000002">
    <property type="protein sequence ID" value="MDQ0584268.1"/>
    <property type="molecule type" value="Genomic_DNA"/>
</dbReference>
<keyword evidence="6" id="KW-1185">Reference proteome</keyword>
<dbReference type="GO" id="GO:0016994">
    <property type="term" value="F:precorrin-6A reductase activity"/>
    <property type="evidence" value="ECO:0007669"/>
    <property type="project" value="UniProtKB-EC"/>
</dbReference>
<evidence type="ECO:0000313" key="6">
    <source>
        <dbReference type="Proteomes" id="UP001230654"/>
    </source>
</evidence>
<organism evidence="5 6">
    <name type="scientific">Streptomyces rishiriensis</name>
    <dbReference type="NCBI Taxonomy" id="68264"/>
    <lineage>
        <taxon>Bacteria</taxon>
        <taxon>Bacillati</taxon>
        <taxon>Actinomycetota</taxon>
        <taxon>Actinomycetes</taxon>
        <taxon>Kitasatosporales</taxon>
        <taxon>Streptomycetaceae</taxon>
        <taxon>Streptomyces</taxon>
    </lineage>
</organism>
<evidence type="ECO:0000313" key="5">
    <source>
        <dbReference type="EMBL" id="MDQ0584268.1"/>
    </source>
</evidence>
<evidence type="ECO:0000256" key="3">
    <source>
        <dbReference type="ARBA" id="ARBA00023002"/>
    </source>
</evidence>
<proteinExistence type="predicted"/>
<dbReference type="Pfam" id="PF02571">
    <property type="entry name" value="CbiJ"/>
    <property type="match status" value="1"/>
</dbReference>
<name>A0ABU0NYN6_STRRH</name>
<dbReference type="InterPro" id="IPR003723">
    <property type="entry name" value="Precorrin-6x_reduct"/>
</dbReference>
<keyword evidence="2" id="KW-0169">Cobalamin biosynthesis</keyword>